<dbReference type="Gene3D" id="1.10.10.10">
    <property type="entry name" value="Winged helix-like DNA-binding domain superfamily/Winged helix DNA-binding domain"/>
    <property type="match status" value="1"/>
</dbReference>
<proteinExistence type="predicted"/>
<dbReference type="SMART" id="SM00448">
    <property type="entry name" value="REC"/>
    <property type="match status" value="1"/>
</dbReference>
<dbReference type="AlphaFoldDB" id="A0A6F8VE85"/>
<reference evidence="5" key="1">
    <citation type="submission" date="2020-03" db="EMBL/GenBank/DDBJ databases">
        <title>Complete genome sequence of sulfur-oxidizing bacterium skT11.</title>
        <authorList>
            <person name="Kanda M."/>
            <person name="Kojima H."/>
            <person name="Fukui M."/>
        </authorList>
    </citation>
    <scope>NUCLEOTIDE SEQUENCE [LARGE SCALE GENOMIC DNA]</scope>
    <source>
        <strain evidence="5">skT11</strain>
    </source>
</reference>
<evidence type="ECO:0000259" key="3">
    <source>
        <dbReference type="PROSITE" id="PS50921"/>
    </source>
</evidence>
<dbReference type="Pfam" id="PF03861">
    <property type="entry name" value="ANTAR"/>
    <property type="match status" value="1"/>
</dbReference>
<dbReference type="Gene3D" id="3.40.50.2300">
    <property type="match status" value="1"/>
</dbReference>
<feature type="domain" description="ANTAR" evidence="3">
    <location>
        <begin position="133"/>
        <end position="194"/>
    </location>
</feature>
<evidence type="ECO:0000256" key="1">
    <source>
        <dbReference type="PROSITE-ProRule" id="PRU00169"/>
    </source>
</evidence>
<dbReference type="PROSITE" id="PS50110">
    <property type="entry name" value="RESPONSE_REGULATORY"/>
    <property type="match status" value="1"/>
</dbReference>
<dbReference type="RefSeq" id="WP_173065685.1">
    <property type="nucleotide sequence ID" value="NZ_AP022853.1"/>
</dbReference>
<evidence type="ECO:0000313" key="4">
    <source>
        <dbReference type="EMBL" id="BCB27650.1"/>
    </source>
</evidence>
<dbReference type="InterPro" id="IPR011006">
    <property type="entry name" value="CheY-like_superfamily"/>
</dbReference>
<dbReference type="Pfam" id="PF00072">
    <property type="entry name" value="Response_reg"/>
    <property type="match status" value="1"/>
</dbReference>
<protein>
    <submittedName>
        <fullName evidence="4">Response regulator</fullName>
    </submittedName>
</protein>
<dbReference type="InterPro" id="IPR008327">
    <property type="entry name" value="Sig_transdc_resp-reg_antiterm"/>
</dbReference>
<dbReference type="PANTHER" id="PTHR43367:SF1">
    <property type="entry name" value="TWO-COMPONENT RESPONSE REGULATOR-LIKE APRR6-RELATED"/>
    <property type="match status" value="1"/>
</dbReference>
<dbReference type="PIRSF" id="PIRSF036382">
    <property type="entry name" value="RR_antiterm"/>
    <property type="match status" value="1"/>
</dbReference>
<accession>A0A6F8VE85</accession>
<dbReference type="SMART" id="SM01012">
    <property type="entry name" value="ANTAR"/>
    <property type="match status" value="1"/>
</dbReference>
<organism evidence="4 5">
    <name type="scientific">Sulfurimicrobium lacus</name>
    <dbReference type="NCBI Taxonomy" id="2715678"/>
    <lineage>
        <taxon>Bacteria</taxon>
        <taxon>Pseudomonadati</taxon>
        <taxon>Pseudomonadota</taxon>
        <taxon>Betaproteobacteria</taxon>
        <taxon>Nitrosomonadales</taxon>
        <taxon>Sulfuricellaceae</taxon>
        <taxon>Sulfurimicrobium</taxon>
    </lineage>
</organism>
<keyword evidence="1" id="KW-0597">Phosphoprotein</keyword>
<dbReference type="InterPro" id="IPR036388">
    <property type="entry name" value="WH-like_DNA-bd_sf"/>
</dbReference>
<dbReference type="PANTHER" id="PTHR43367">
    <property type="match status" value="1"/>
</dbReference>
<feature type="domain" description="Response regulatory" evidence="2">
    <location>
        <begin position="13"/>
        <end position="127"/>
    </location>
</feature>
<dbReference type="InterPro" id="IPR005561">
    <property type="entry name" value="ANTAR"/>
</dbReference>
<gene>
    <name evidence="4" type="ORF">SKTS_25360</name>
</gene>
<keyword evidence="5" id="KW-1185">Reference proteome</keyword>
<dbReference type="GO" id="GO:0003723">
    <property type="term" value="F:RNA binding"/>
    <property type="evidence" value="ECO:0007669"/>
    <property type="project" value="InterPro"/>
</dbReference>
<dbReference type="KEGG" id="slac:SKTS_25360"/>
<dbReference type="Proteomes" id="UP000502260">
    <property type="component" value="Chromosome"/>
</dbReference>
<sequence length="201" mass="22428">MKIPVTPSETPLRVLLVDETFERAALLKHALQEAGCRIAAHVSASADLPGLVAELKPDLIILDTESPDRDTLENLCIIRRDQPRPIVMFTHDDDSDKIRAAIRAGVSAYVVDGLKSERLRPIMDVAIARFNEFQAMRADLEKAESQLSERKDVERAKGILMKQRGWSEDQAYQALRKAAMDKGSRLADVARQLVEITELLG</sequence>
<dbReference type="PROSITE" id="PS50921">
    <property type="entry name" value="ANTAR"/>
    <property type="match status" value="1"/>
</dbReference>
<dbReference type="EMBL" id="AP022853">
    <property type="protein sequence ID" value="BCB27650.1"/>
    <property type="molecule type" value="Genomic_DNA"/>
</dbReference>
<dbReference type="GO" id="GO:0000160">
    <property type="term" value="P:phosphorelay signal transduction system"/>
    <property type="evidence" value="ECO:0007669"/>
    <property type="project" value="InterPro"/>
</dbReference>
<feature type="modified residue" description="4-aspartylphosphate" evidence="1">
    <location>
        <position position="63"/>
    </location>
</feature>
<name>A0A6F8VE85_9PROT</name>
<dbReference type="InterPro" id="IPR001789">
    <property type="entry name" value="Sig_transdc_resp-reg_receiver"/>
</dbReference>
<evidence type="ECO:0000259" key="2">
    <source>
        <dbReference type="PROSITE" id="PS50110"/>
    </source>
</evidence>
<dbReference type="SUPFAM" id="SSF52172">
    <property type="entry name" value="CheY-like"/>
    <property type="match status" value="1"/>
</dbReference>
<evidence type="ECO:0000313" key="5">
    <source>
        <dbReference type="Proteomes" id="UP000502260"/>
    </source>
</evidence>